<proteinExistence type="predicted"/>
<dbReference type="OrthoDB" id="36576at2759"/>
<dbReference type="GeneID" id="5003450"/>
<keyword evidence="2" id="KW-1185">Reference proteome</keyword>
<name>A4S1K3_OSTLU</name>
<sequence>MAPNDEAVREAAKAECLDAAFWGGVRGATYGLAASVPTVFALNHQFLTIRRLTVSAKTALIVSPFFLGFFLNSELELHRCVLKQRGIEH</sequence>
<dbReference type="HOGENOM" id="CLU_2458806_0_0_1"/>
<dbReference type="AlphaFoldDB" id="A4S1K3"/>
<evidence type="ECO:0000313" key="1">
    <source>
        <dbReference type="EMBL" id="ABO97458.1"/>
    </source>
</evidence>
<dbReference type="Gramene" id="ABO97458">
    <property type="protein sequence ID" value="ABO97458"/>
    <property type="gene ID" value="OSTLU_33130"/>
</dbReference>
<gene>
    <name evidence="1" type="ORF">OSTLU_33130</name>
</gene>
<dbReference type="EMBL" id="CP000588">
    <property type="protein sequence ID" value="ABO97458.1"/>
    <property type="molecule type" value="Genomic_DNA"/>
</dbReference>
<evidence type="ECO:0000313" key="2">
    <source>
        <dbReference type="Proteomes" id="UP000001568"/>
    </source>
</evidence>
<dbReference type="KEGG" id="olu:OSTLU_33130"/>
<organism evidence="1 2">
    <name type="scientific">Ostreococcus lucimarinus (strain CCE9901)</name>
    <dbReference type="NCBI Taxonomy" id="436017"/>
    <lineage>
        <taxon>Eukaryota</taxon>
        <taxon>Viridiplantae</taxon>
        <taxon>Chlorophyta</taxon>
        <taxon>Mamiellophyceae</taxon>
        <taxon>Mamiellales</taxon>
        <taxon>Bathycoccaceae</taxon>
        <taxon>Ostreococcus</taxon>
    </lineage>
</organism>
<protein>
    <submittedName>
        <fullName evidence="1">Uncharacterized protein</fullName>
    </submittedName>
</protein>
<reference evidence="1 2" key="1">
    <citation type="journal article" date="2007" name="Proc. Natl. Acad. Sci. U.S.A.">
        <title>The tiny eukaryote Ostreococcus provides genomic insights into the paradox of plankton speciation.</title>
        <authorList>
            <person name="Palenik B."/>
            <person name="Grimwood J."/>
            <person name="Aerts A."/>
            <person name="Rouze P."/>
            <person name="Salamov A."/>
            <person name="Putnam N."/>
            <person name="Dupont C."/>
            <person name="Jorgensen R."/>
            <person name="Derelle E."/>
            <person name="Rombauts S."/>
            <person name="Zhou K."/>
            <person name="Otillar R."/>
            <person name="Merchant S.S."/>
            <person name="Podell S."/>
            <person name="Gaasterland T."/>
            <person name="Napoli C."/>
            <person name="Gendler K."/>
            <person name="Manuell A."/>
            <person name="Tai V."/>
            <person name="Vallon O."/>
            <person name="Piganeau G."/>
            <person name="Jancek S."/>
            <person name="Heijde M."/>
            <person name="Jabbari K."/>
            <person name="Bowler C."/>
            <person name="Lohr M."/>
            <person name="Robbens S."/>
            <person name="Werner G."/>
            <person name="Dubchak I."/>
            <person name="Pazour G.J."/>
            <person name="Ren Q."/>
            <person name="Paulsen I."/>
            <person name="Delwiche C."/>
            <person name="Schmutz J."/>
            <person name="Rokhsar D."/>
            <person name="Van de Peer Y."/>
            <person name="Moreau H."/>
            <person name="Grigoriev I.V."/>
        </authorList>
    </citation>
    <scope>NUCLEOTIDE SEQUENCE [LARGE SCALE GENOMIC DNA]</scope>
    <source>
        <strain evidence="1 2">CCE9901</strain>
    </source>
</reference>
<dbReference type="RefSeq" id="XP_001419165.1">
    <property type="nucleotide sequence ID" value="XM_001419128.1"/>
</dbReference>
<dbReference type="OMA" id="ELHRCVL"/>
<dbReference type="Proteomes" id="UP000001568">
    <property type="component" value="Chromosome 8"/>
</dbReference>
<accession>A4S1K3</accession>